<comment type="cofactor">
    <cofactor evidence="1">
        <name>Zn(2+)</name>
        <dbReference type="ChEBI" id="CHEBI:29105"/>
    </cofactor>
</comment>
<dbReference type="Pfam" id="PF00107">
    <property type="entry name" value="ADH_zinc_N"/>
    <property type="match status" value="1"/>
</dbReference>
<dbReference type="SUPFAM" id="SSF51735">
    <property type="entry name" value="NAD(P)-binding Rossmann-fold domains"/>
    <property type="match status" value="2"/>
</dbReference>
<dbReference type="Proteomes" id="UP000190774">
    <property type="component" value="Unassembled WGS sequence"/>
</dbReference>
<dbReference type="GO" id="GO:0046872">
    <property type="term" value="F:metal ion binding"/>
    <property type="evidence" value="ECO:0007669"/>
    <property type="project" value="UniProtKB-KW"/>
</dbReference>
<dbReference type="InterPro" id="IPR013154">
    <property type="entry name" value="ADH-like_N"/>
</dbReference>
<dbReference type="Gene3D" id="3.30.360.10">
    <property type="entry name" value="Dihydrodipicolinate Reductase, domain 2"/>
    <property type="match status" value="1"/>
</dbReference>
<accession>A0A1T4YW30</accession>
<comment type="similarity">
    <text evidence="2">Belongs to the zinc-containing alcohol dehydrogenase family.</text>
</comment>
<dbReference type="InterPro" id="IPR000683">
    <property type="entry name" value="Gfo/Idh/MocA-like_OxRdtase_N"/>
</dbReference>
<sequence length="714" mass="77647">MLQLAQYQDGRLELQDVPAPVPPPGGILVRTTCSVISPGTEKMKVEQARMSLLQKAKARPDQVKKVLDTARTLGWQAAMEKVRNRLESPTPLGYSAAGVVVAVDEGNSRFRVGDRVACGGAECAFHSEMIAVPDLLAARIPEGVEDWQAAYTTLAAISMQAVRQAGCQLGERVLVVGQGLVGLLATRLLQASGVRVMAVDYVPDRLSIASQMGAECTINPGQTKAADAVREWTDGQGVDTVLLCVGGQGREAADMAIECLRERGVMVIVGIYDAELSWKTAYMKDIQVRYSRSYGPGRYDPEYEWAGRDYPFGYVRWTENRNFEACLQLMQSGRLDLTPVTTRRAAFAGAVAVYDALMKPGNTDIGVVLEYEKAADVPLVSPQGVASEIPVIGPTRLTSGHAPLLDVIGAGNFVRTMLLPHLKEQVKLGAIVNGTGLSARHVKEKFGFAQAETDAAVALLGRGNAVLIGTRHHLHAPLVIESLKAGRHVFVEKPLCLTRDELAQIDASMVVGTGSVMVGFNRRFAPATVEMKAVLKAIPGPKTLAYHVFAGALAPDHWYANVEQSGGRVLGEACHFFDYACHLLGRPVRVIAQTLGRPDFPDSVTAQIEFEEGSSAQIIYSAEGDYAFPKETFRVFATGLVVECENFQKLTWYRNRKKTVNTYRSKGHAEEMRAWSAFLNSEKDHPLLYPEARQSMLLTFAALDSLRQGCAIAV</sequence>
<keyword evidence="8" id="KW-1185">Reference proteome</keyword>
<gene>
    <name evidence="7" type="ORF">SAMN02745166_04336</name>
</gene>
<reference evidence="8" key="1">
    <citation type="submission" date="2017-02" db="EMBL/GenBank/DDBJ databases">
        <authorList>
            <person name="Varghese N."/>
            <person name="Submissions S."/>
        </authorList>
    </citation>
    <scope>NUCLEOTIDE SEQUENCE [LARGE SCALE GENOMIC DNA]</scope>
    <source>
        <strain evidence="8">ATCC 700200</strain>
    </source>
</reference>
<dbReference type="PRINTS" id="PR00420">
    <property type="entry name" value="RNGMNOXGNASE"/>
</dbReference>
<evidence type="ECO:0000256" key="4">
    <source>
        <dbReference type="ARBA" id="ARBA00022833"/>
    </source>
</evidence>
<evidence type="ECO:0000313" key="8">
    <source>
        <dbReference type="Proteomes" id="UP000190774"/>
    </source>
</evidence>
<dbReference type="InterPro" id="IPR013149">
    <property type="entry name" value="ADH-like_C"/>
</dbReference>
<dbReference type="SUPFAM" id="SSF55347">
    <property type="entry name" value="Glyceraldehyde-3-phosphate dehydrogenase-like, C-terminal domain"/>
    <property type="match status" value="1"/>
</dbReference>
<dbReference type="InterPro" id="IPR011032">
    <property type="entry name" value="GroES-like_sf"/>
</dbReference>
<evidence type="ECO:0000256" key="2">
    <source>
        <dbReference type="ARBA" id="ARBA00008072"/>
    </source>
</evidence>
<keyword evidence="3" id="KW-0479">Metal-binding</keyword>
<dbReference type="InterPro" id="IPR055170">
    <property type="entry name" value="GFO_IDH_MocA-like_dom"/>
</dbReference>
<keyword evidence="5" id="KW-0560">Oxidoreductase</keyword>
<evidence type="ECO:0000256" key="3">
    <source>
        <dbReference type="ARBA" id="ARBA00022723"/>
    </source>
</evidence>
<dbReference type="Pfam" id="PF01408">
    <property type="entry name" value="GFO_IDH_MocA"/>
    <property type="match status" value="1"/>
</dbReference>
<dbReference type="GO" id="GO:0016491">
    <property type="term" value="F:oxidoreductase activity"/>
    <property type="evidence" value="ECO:0007669"/>
    <property type="project" value="UniProtKB-KW"/>
</dbReference>
<dbReference type="InterPro" id="IPR020843">
    <property type="entry name" value="ER"/>
</dbReference>
<dbReference type="InterPro" id="IPR036291">
    <property type="entry name" value="NAD(P)-bd_dom_sf"/>
</dbReference>
<evidence type="ECO:0000256" key="5">
    <source>
        <dbReference type="ARBA" id="ARBA00023002"/>
    </source>
</evidence>
<dbReference type="GO" id="GO:0000166">
    <property type="term" value="F:nucleotide binding"/>
    <property type="evidence" value="ECO:0007669"/>
    <property type="project" value="InterPro"/>
</dbReference>
<dbReference type="Pfam" id="PF08240">
    <property type="entry name" value="ADH_N"/>
    <property type="match status" value="1"/>
</dbReference>
<dbReference type="SMART" id="SM00829">
    <property type="entry name" value="PKS_ER"/>
    <property type="match status" value="1"/>
</dbReference>
<dbReference type="Gene3D" id="3.40.50.720">
    <property type="entry name" value="NAD(P)-binding Rossmann-like Domain"/>
    <property type="match status" value="2"/>
</dbReference>
<protein>
    <submittedName>
        <fullName evidence="7">Threonine dehydrogenase</fullName>
    </submittedName>
</protein>
<dbReference type="SUPFAM" id="SSF50129">
    <property type="entry name" value="GroES-like"/>
    <property type="match status" value="1"/>
</dbReference>
<dbReference type="Pfam" id="PF22725">
    <property type="entry name" value="GFO_IDH_MocA_C3"/>
    <property type="match status" value="1"/>
</dbReference>
<feature type="domain" description="Enoyl reductase (ER)" evidence="6">
    <location>
        <begin position="10"/>
        <end position="369"/>
    </location>
</feature>
<dbReference type="STRING" id="48467.SAMN02745166_04336"/>
<organism evidence="7 8">
    <name type="scientific">Prosthecobacter debontii</name>
    <dbReference type="NCBI Taxonomy" id="48467"/>
    <lineage>
        <taxon>Bacteria</taxon>
        <taxon>Pseudomonadati</taxon>
        <taxon>Verrucomicrobiota</taxon>
        <taxon>Verrucomicrobiia</taxon>
        <taxon>Verrucomicrobiales</taxon>
        <taxon>Verrucomicrobiaceae</taxon>
        <taxon>Prosthecobacter</taxon>
    </lineage>
</organism>
<dbReference type="OrthoDB" id="9769198at2"/>
<keyword evidence="4" id="KW-0862">Zinc</keyword>
<proteinExistence type="inferred from homology"/>
<dbReference type="RefSeq" id="WP_078815476.1">
    <property type="nucleotide sequence ID" value="NZ_FUYE01000019.1"/>
</dbReference>
<name>A0A1T4YW30_9BACT</name>
<dbReference type="EMBL" id="FUYE01000019">
    <property type="protein sequence ID" value="SKB05778.1"/>
    <property type="molecule type" value="Genomic_DNA"/>
</dbReference>
<evidence type="ECO:0000256" key="1">
    <source>
        <dbReference type="ARBA" id="ARBA00001947"/>
    </source>
</evidence>
<evidence type="ECO:0000259" key="6">
    <source>
        <dbReference type="SMART" id="SM00829"/>
    </source>
</evidence>
<dbReference type="PANTHER" id="PTHR43350">
    <property type="entry name" value="NAD-DEPENDENT ALCOHOL DEHYDROGENASE"/>
    <property type="match status" value="1"/>
</dbReference>
<dbReference type="CDD" id="cd08255">
    <property type="entry name" value="2-desacetyl-2-hydroxyethyl_bacteriochlorophyllide_like"/>
    <property type="match status" value="1"/>
</dbReference>
<dbReference type="AlphaFoldDB" id="A0A1T4YW30"/>
<dbReference type="PANTHER" id="PTHR43350:SF19">
    <property type="entry name" value="D-GULOSIDE 3-DEHYDROGENASE"/>
    <property type="match status" value="1"/>
</dbReference>
<dbReference type="Gene3D" id="3.90.180.10">
    <property type="entry name" value="Medium-chain alcohol dehydrogenases, catalytic domain"/>
    <property type="match status" value="1"/>
</dbReference>
<evidence type="ECO:0000313" key="7">
    <source>
        <dbReference type="EMBL" id="SKB05778.1"/>
    </source>
</evidence>